<dbReference type="Gene3D" id="2.60.60.30">
    <property type="entry name" value="sav2460 like domains"/>
    <property type="match status" value="1"/>
</dbReference>
<dbReference type="OrthoDB" id="9149914at2"/>
<reference evidence="2 3" key="1">
    <citation type="submission" date="2019-12" db="EMBL/GenBank/DDBJ databases">
        <title>Paraburkholderia acidiphila 7Q-K02 sp. nov and Paraburkholderia acidisoli DHF22 sp. nov., two strains isolated from forest soil.</title>
        <authorList>
            <person name="Gao Z."/>
            <person name="Qiu L."/>
        </authorList>
    </citation>
    <scope>NUCLEOTIDE SEQUENCE [LARGE SCALE GENOMIC DNA]</scope>
    <source>
        <strain evidence="2 3">DHF22</strain>
    </source>
</reference>
<evidence type="ECO:0000313" key="2">
    <source>
        <dbReference type="EMBL" id="QGZ65441.1"/>
    </source>
</evidence>
<dbReference type="KEGG" id="pacs:FAZ98_27175"/>
<sequence length="212" mass="22337">MGSLVLNLSKPGDTAQKLALNLSKGEQFKVRLSWDGDTDLDLHAIVTVNTGDGAKASSLGDILSTYNVKRLIRGQDVGTLPLAPDRTFSIHDGALVHSPDARDGSADGDDEYILVKPDLLTRPSAGQIEIPLLAMIHPQSSSKKFKSVANARVIIEDSDGQQLLDASLSAQFGDYVGVQMGSIVIDASGVSSFVAIAAGFNTDFNGVLGHFS</sequence>
<gene>
    <name evidence="2" type="ORF">FAZ98_27175</name>
</gene>
<dbReference type="RefSeq" id="WP_158955869.1">
    <property type="nucleotide sequence ID" value="NZ_CP046915.1"/>
</dbReference>
<feature type="domain" description="TerD" evidence="1">
    <location>
        <begin position="91"/>
        <end position="211"/>
    </location>
</feature>
<evidence type="ECO:0000313" key="3">
    <source>
        <dbReference type="Proteomes" id="UP000433577"/>
    </source>
</evidence>
<dbReference type="Pfam" id="PF02342">
    <property type="entry name" value="TerD"/>
    <property type="match status" value="1"/>
</dbReference>
<protein>
    <recommendedName>
        <fullName evidence="1">TerD domain-containing protein</fullName>
    </recommendedName>
</protein>
<dbReference type="EMBL" id="CP046915">
    <property type="protein sequence ID" value="QGZ65441.1"/>
    <property type="molecule type" value="Genomic_DNA"/>
</dbReference>
<accession>A0A7Z2GPK9</accession>
<name>A0A7Z2GPK9_9BURK</name>
<proteinExistence type="predicted"/>
<dbReference type="Proteomes" id="UP000433577">
    <property type="component" value="Chromosome 3"/>
</dbReference>
<organism evidence="2 3">
    <name type="scientific">Paraburkholderia acidisoli</name>
    <dbReference type="NCBI Taxonomy" id="2571748"/>
    <lineage>
        <taxon>Bacteria</taxon>
        <taxon>Pseudomonadati</taxon>
        <taxon>Pseudomonadota</taxon>
        <taxon>Betaproteobacteria</taxon>
        <taxon>Burkholderiales</taxon>
        <taxon>Burkholderiaceae</taxon>
        <taxon>Paraburkholderia</taxon>
    </lineage>
</organism>
<dbReference type="AlphaFoldDB" id="A0A7Z2GPK9"/>
<keyword evidence="3" id="KW-1185">Reference proteome</keyword>
<dbReference type="InterPro" id="IPR003325">
    <property type="entry name" value="TerD"/>
</dbReference>
<evidence type="ECO:0000259" key="1">
    <source>
        <dbReference type="Pfam" id="PF02342"/>
    </source>
</evidence>